<keyword evidence="4" id="KW-1185">Reference proteome</keyword>
<dbReference type="AlphaFoldDB" id="X6NPT2"/>
<dbReference type="SUPFAM" id="SSF48452">
    <property type="entry name" value="TPR-like"/>
    <property type="match status" value="1"/>
</dbReference>
<feature type="compositionally biased region" description="Basic and acidic residues" evidence="1">
    <location>
        <begin position="343"/>
        <end position="353"/>
    </location>
</feature>
<dbReference type="Gene3D" id="1.25.40.10">
    <property type="entry name" value="Tetratricopeptide repeat domain"/>
    <property type="match status" value="1"/>
</dbReference>
<feature type="transmembrane region" description="Helical" evidence="2">
    <location>
        <begin position="175"/>
        <end position="196"/>
    </location>
</feature>
<dbReference type="CDD" id="cd00257">
    <property type="entry name" value="beta-trefoil_FSCN-like"/>
    <property type="match status" value="1"/>
</dbReference>
<organism evidence="3 4">
    <name type="scientific">Reticulomyxa filosa</name>
    <dbReference type="NCBI Taxonomy" id="46433"/>
    <lineage>
        <taxon>Eukaryota</taxon>
        <taxon>Sar</taxon>
        <taxon>Rhizaria</taxon>
        <taxon>Retaria</taxon>
        <taxon>Foraminifera</taxon>
        <taxon>Monothalamids</taxon>
        <taxon>Reticulomyxidae</taxon>
        <taxon>Reticulomyxa</taxon>
    </lineage>
</organism>
<proteinExistence type="predicted"/>
<keyword evidence="2" id="KW-1133">Transmembrane helix</keyword>
<keyword evidence="2" id="KW-0812">Transmembrane</keyword>
<keyword evidence="2" id="KW-0472">Membrane</keyword>
<accession>X6NPT2</accession>
<evidence type="ECO:0000313" key="4">
    <source>
        <dbReference type="Proteomes" id="UP000023152"/>
    </source>
</evidence>
<protein>
    <submittedName>
        <fullName evidence="3">Uncharacterized protein</fullName>
    </submittedName>
</protein>
<reference evidence="3 4" key="1">
    <citation type="journal article" date="2013" name="Curr. Biol.">
        <title>The Genome of the Foraminiferan Reticulomyxa filosa.</title>
        <authorList>
            <person name="Glockner G."/>
            <person name="Hulsmann N."/>
            <person name="Schleicher M."/>
            <person name="Noegel A.A."/>
            <person name="Eichinger L."/>
            <person name="Gallinger C."/>
            <person name="Pawlowski J."/>
            <person name="Sierra R."/>
            <person name="Euteneuer U."/>
            <person name="Pillet L."/>
            <person name="Moustafa A."/>
            <person name="Platzer M."/>
            <person name="Groth M."/>
            <person name="Szafranski K."/>
            <person name="Schliwa M."/>
        </authorList>
    </citation>
    <scope>NUCLEOTIDE SEQUENCE [LARGE SCALE GENOMIC DNA]</scope>
</reference>
<evidence type="ECO:0000256" key="1">
    <source>
        <dbReference type="SAM" id="MobiDB-lite"/>
    </source>
</evidence>
<evidence type="ECO:0000313" key="3">
    <source>
        <dbReference type="EMBL" id="ETO27913.1"/>
    </source>
</evidence>
<dbReference type="Gene3D" id="2.80.10.50">
    <property type="match status" value="1"/>
</dbReference>
<dbReference type="InterPro" id="IPR011990">
    <property type="entry name" value="TPR-like_helical_dom_sf"/>
</dbReference>
<feature type="compositionally biased region" description="Acidic residues" evidence="1">
    <location>
        <begin position="354"/>
        <end position="365"/>
    </location>
</feature>
<dbReference type="EMBL" id="ASPP01006969">
    <property type="protein sequence ID" value="ETO27913.1"/>
    <property type="molecule type" value="Genomic_DNA"/>
</dbReference>
<sequence length="628" mass="73992">MDLIMPPHYLFDKNKSSTNEELVLPDEAVCLYNKGSQRILSVNEKGATGLTENKPEKREAFKLVALNNHMNKDKSKSIAILHVLSGKYITATRDQGELYCSKNDISRYEIFDITKAPNGGYHLRSPFQYYISFEKNTNRLQRWYCGESLLSEGEVWELALFRFFEVLCKYTNIQIYKYILMYTFVFIFASFHLFYLEKKNKKKKNNTDEGRAANEADKERKKKAEQEQRLKEGEDEFNRQRGELSFLFGSLSQQSLQLLYVLLVRLREGYPVMSSDIFDLIMHLENEDKDVKGWEIENYQRAFNQTITFCEKLFLCVSDALTVPLGKDQNSLEVAKASKKEKRGGDDKERGSEKDDDDDDDDNENENIEEQKEMCDEDMNEKEMQSKVQAHQTIIPFELIDQIFFNLFGNLLHKIPMSRWKMAQALLKHRKKKQATNEINTIESVMKNMSDHRWRYYSNTEMHYELALYRWKNDEHDQTLYHLNTALSYCSIRSQRRLKIHYYLAHLLHFHFGKYSSSEKHYRLALDCSGYQHLDSLFELAFLLHSKPLQIYSKAKRLEQAVECLTRHIHLFEEDVTNISAPQPLNPDSSHQQFIQSHPLFDAGAVVEDLFVFFFRNILTYTYFLSPN</sequence>
<name>X6NPT2_RETFI</name>
<gene>
    <name evidence="3" type="ORF">RFI_09220</name>
</gene>
<dbReference type="InterPro" id="IPR008999">
    <property type="entry name" value="Actin-crosslinking"/>
</dbReference>
<dbReference type="SUPFAM" id="SSF50405">
    <property type="entry name" value="Actin-crosslinking proteins"/>
    <property type="match status" value="1"/>
</dbReference>
<evidence type="ECO:0000256" key="2">
    <source>
        <dbReference type="SAM" id="Phobius"/>
    </source>
</evidence>
<comment type="caution">
    <text evidence="3">The sequence shown here is derived from an EMBL/GenBank/DDBJ whole genome shotgun (WGS) entry which is preliminary data.</text>
</comment>
<dbReference type="Proteomes" id="UP000023152">
    <property type="component" value="Unassembled WGS sequence"/>
</dbReference>
<feature type="region of interest" description="Disordered" evidence="1">
    <location>
        <begin position="334"/>
        <end position="365"/>
    </location>
</feature>
<feature type="region of interest" description="Disordered" evidence="1">
    <location>
        <begin position="205"/>
        <end position="235"/>
    </location>
</feature>